<evidence type="ECO:0000256" key="1">
    <source>
        <dbReference type="ARBA" id="ARBA00010652"/>
    </source>
</evidence>
<dbReference type="Proteomes" id="UP001519535">
    <property type="component" value="Unassembled WGS sequence"/>
</dbReference>
<accession>A0ABS5RDR6</accession>
<dbReference type="InterPro" id="IPR000030">
    <property type="entry name" value="PPE_dom"/>
</dbReference>
<dbReference type="InterPro" id="IPR038332">
    <property type="entry name" value="PPE_sf"/>
</dbReference>
<keyword evidence="6" id="KW-1185">Reference proteome</keyword>
<feature type="domain" description="PPE family C-terminal" evidence="4">
    <location>
        <begin position="315"/>
        <end position="408"/>
    </location>
</feature>
<evidence type="ECO:0000256" key="2">
    <source>
        <dbReference type="SAM" id="MobiDB-lite"/>
    </source>
</evidence>
<sequence length="412" mass="41871">MLDFAVLPPEINSGRMYVGPGSGPMMAAAAAWDQLAAQLESFAAGYSMELADLKGHHWSGPTSEAMTAAAQPYVSWASATAAQAAQAAGQARAAAAAFETAHAATVPPTAVAANRTLLMTLLATNFFGQNLAAIAATEAHYAAMWAQDAAAMYGYAAASTQAAALPSFTKPPRATNDGGLSAQHAAAAHAAGSAAAANTQSILHAVSTVPHQAHSLASGVHTGPSPTSSGSTSGPTGYYYVNDWNSYKHVYDILSKSLFDPFVNKGVTIGDGTVFSDTLATFGRHLGLPEPGLPLLGKGGLTGSVAGADGGSLFGGLGKSVPVGSLSVPPNWPVTQVNYAAQPSAAPAQPQASATAERTGQIRLVSSAKPLPDAPLTPAVGPMQGSARRQGSNLVFRMRDRRFRVPRPVVGG</sequence>
<gene>
    <name evidence="5" type="ORF">KIH27_02385</name>
</gene>
<name>A0ABS5RDR6_9MYCO</name>
<proteinExistence type="inferred from homology"/>
<reference evidence="5 6" key="1">
    <citation type="submission" date="2021-05" db="EMBL/GenBank/DDBJ databases">
        <title>Mycobacterium acidophilum sp. nov., an extremely acid-tolerant member of the genus Mycobacterium.</title>
        <authorList>
            <person name="Xia J."/>
        </authorList>
    </citation>
    <scope>NUCLEOTIDE SEQUENCE [LARGE SCALE GENOMIC DNA]</scope>
    <source>
        <strain evidence="5 6">M1</strain>
    </source>
</reference>
<dbReference type="InterPro" id="IPR022171">
    <property type="entry name" value="PPE_C"/>
</dbReference>
<comment type="caution">
    <text evidence="5">The sequence shown here is derived from an EMBL/GenBank/DDBJ whole genome shotgun (WGS) entry which is preliminary data.</text>
</comment>
<dbReference type="SUPFAM" id="SSF140459">
    <property type="entry name" value="PE/PPE dimer-like"/>
    <property type="match status" value="1"/>
</dbReference>
<dbReference type="EMBL" id="JAHCLR010000003">
    <property type="protein sequence ID" value="MBS9532430.1"/>
    <property type="molecule type" value="Genomic_DNA"/>
</dbReference>
<evidence type="ECO:0000313" key="5">
    <source>
        <dbReference type="EMBL" id="MBS9532430.1"/>
    </source>
</evidence>
<dbReference type="Gene3D" id="1.20.1260.20">
    <property type="entry name" value="PPE superfamily"/>
    <property type="match status" value="1"/>
</dbReference>
<protein>
    <submittedName>
        <fullName evidence="5">PPE family protein</fullName>
    </submittedName>
</protein>
<dbReference type="Pfam" id="PF00823">
    <property type="entry name" value="PPE"/>
    <property type="match status" value="1"/>
</dbReference>
<feature type="domain" description="PPE" evidence="3">
    <location>
        <begin position="3"/>
        <end position="164"/>
    </location>
</feature>
<feature type="region of interest" description="Disordered" evidence="2">
    <location>
        <begin position="367"/>
        <end position="394"/>
    </location>
</feature>
<dbReference type="RefSeq" id="WP_214091313.1">
    <property type="nucleotide sequence ID" value="NZ_JAHCLR010000003.1"/>
</dbReference>
<evidence type="ECO:0000313" key="6">
    <source>
        <dbReference type="Proteomes" id="UP001519535"/>
    </source>
</evidence>
<organism evidence="5 6">
    <name type="scientific">Mycolicibacter acidiphilus</name>
    <dbReference type="NCBI Taxonomy" id="2835306"/>
    <lineage>
        <taxon>Bacteria</taxon>
        <taxon>Bacillati</taxon>
        <taxon>Actinomycetota</taxon>
        <taxon>Actinomycetes</taxon>
        <taxon>Mycobacteriales</taxon>
        <taxon>Mycobacteriaceae</taxon>
        <taxon>Mycolicibacter</taxon>
    </lineage>
</organism>
<dbReference type="PANTHER" id="PTHR46766:SF1">
    <property type="entry name" value="GLUTAMINE-RICH PROTEIN 2"/>
    <property type="match status" value="1"/>
</dbReference>
<dbReference type="PANTHER" id="PTHR46766">
    <property type="entry name" value="GLUTAMINE-RICH PROTEIN 2"/>
    <property type="match status" value="1"/>
</dbReference>
<evidence type="ECO:0000259" key="4">
    <source>
        <dbReference type="Pfam" id="PF12484"/>
    </source>
</evidence>
<evidence type="ECO:0000259" key="3">
    <source>
        <dbReference type="Pfam" id="PF00823"/>
    </source>
</evidence>
<dbReference type="Pfam" id="PF12484">
    <property type="entry name" value="PPE-SVP"/>
    <property type="match status" value="1"/>
</dbReference>
<comment type="similarity">
    <text evidence="1">Belongs to the mycobacterial PPE family.</text>
</comment>